<feature type="domain" description="APS kinase" evidence="5">
    <location>
        <begin position="2"/>
        <end position="92"/>
    </location>
</feature>
<keyword evidence="3" id="KW-0547">Nucleotide-binding</keyword>
<dbReference type="GO" id="GO:0005524">
    <property type="term" value="F:ATP binding"/>
    <property type="evidence" value="ECO:0007669"/>
    <property type="project" value="UniProtKB-KW"/>
</dbReference>
<dbReference type="Pfam" id="PF01583">
    <property type="entry name" value="APS_kinase"/>
    <property type="match status" value="1"/>
</dbReference>
<name>A0A0F9RVW8_9ZZZZ</name>
<evidence type="ECO:0000256" key="2">
    <source>
        <dbReference type="ARBA" id="ARBA00022679"/>
    </source>
</evidence>
<sequence>MVYWITGRKNSGKTTLAYRIAKQTNGVVVDGDEVRKYFPTGYTDEERLENIWKIAKIAKLMEDQGKVAIVACVSPRRDWRALAQEIFDECIEICMPFGELWEGTEYEEPDY</sequence>
<comment type="caution">
    <text evidence="6">The sequence shown here is derived from an EMBL/GenBank/DDBJ whole genome shotgun (WGS) entry which is preliminary data.</text>
</comment>
<evidence type="ECO:0000259" key="5">
    <source>
        <dbReference type="Pfam" id="PF01583"/>
    </source>
</evidence>
<reference evidence="6" key="1">
    <citation type="journal article" date="2015" name="Nature">
        <title>Complex archaea that bridge the gap between prokaryotes and eukaryotes.</title>
        <authorList>
            <person name="Spang A."/>
            <person name="Saw J.H."/>
            <person name="Jorgensen S.L."/>
            <person name="Zaremba-Niedzwiedzka K."/>
            <person name="Martijn J."/>
            <person name="Lind A.E."/>
            <person name="van Eijk R."/>
            <person name="Schleper C."/>
            <person name="Guy L."/>
            <person name="Ettema T.J."/>
        </authorList>
    </citation>
    <scope>NUCLEOTIDE SEQUENCE</scope>
</reference>
<dbReference type="EMBL" id="LAZR01000690">
    <property type="protein sequence ID" value="KKN60605.1"/>
    <property type="molecule type" value="Genomic_DNA"/>
</dbReference>
<dbReference type="SUPFAM" id="SSF52540">
    <property type="entry name" value="P-loop containing nucleoside triphosphate hydrolases"/>
    <property type="match status" value="1"/>
</dbReference>
<gene>
    <name evidence="6" type="ORF">LCGC14_0530450</name>
</gene>
<dbReference type="PANTHER" id="PTHR11055">
    <property type="entry name" value="BIFUNCTIONAL 3'-PHOSPHOADENOSINE 5'-PHOSPHOSULFATE SYNTHASE"/>
    <property type="match status" value="1"/>
</dbReference>
<dbReference type="AlphaFoldDB" id="A0A0F9RVW8"/>
<evidence type="ECO:0000313" key="6">
    <source>
        <dbReference type="EMBL" id="KKN60605.1"/>
    </source>
</evidence>
<comment type="pathway">
    <text evidence="1">Sulfur metabolism.</text>
</comment>
<dbReference type="GO" id="GO:0000103">
    <property type="term" value="P:sulfate assimilation"/>
    <property type="evidence" value="ECO:0007669"/>
    <property type="project" value="TreeGrafter"/>
</dbReference>
<keyword evidence="2" id="KW-0808">Transferase</keyword>
<dbReference type="Gene3D" id="3.40.50.300">
    <property type="entry name" value="P-loop containing nucleotide triphosphate hydrolases"/>
    <property type="match status" value="1"/>
</dbReference>
<evidence type="ECO:0000256" key="4">
    <source>
        <dbReference type="ARBA" id="ARBA00022840"/>
    </source>
</evidence>
<dbReference type="InterPro" id="IPR027417">
    <property type="entry name" value="P-loop_NTPase"/>
</dbReference>
<keyword evidence="4" id="KW-0067">ATP-binding</keyword>
<dbReference type="InterPro" id="IPR059117">
    <property type="entry name" value="APS_kinase_dom"/>
</dbReference>
<protein>
    <recommendedName>
        <fullName evidence="5">APS kinase domain-containing protein</fullName>
    </recommendedName>
</protein>
<organism evidence="6">
    <name type="scientific">marine sediment metagenome</name>
    <dbReference type="NCBI Taxonomy" id="412755"/>
    <lineage>
        <taxon>unclassified sequences</taxon>
        <taxon>metagenomes</taxon>
        <taxon>ecological metagenomes</taxon>
    </lineage>
</organism>
<evidence type="ECO:0000256" key="1">
    <source>
        <dbReference type="ARBA" id="ARBA00004678"/>
    </source>
</evidence>
<proteinExistence type="predicted"/>
<evidence type="ECO:0000256" key="3">
    <source>
        <dbReference type="ARBA" id="ARBA00022741"/>
    </source>
</evidence>
<dbReference type="PANTHER" id="PTHR11055:SF37">
    <property type="entry name" value="ATP SULFURYLASE 2"/>
    <property type="match status" value="1"/>
</dbReference>
<accession>A0A0F9RVW8</accession>
<dbReference type="GO" id="GO:0004020">
    <property type="term" value="F:adenylylsulfate kinase activity"/>
    <property type="evidence" value="ECO:0007669"/>
    <property type="project" value="TreeGrafter"/>
</dbReference>